<organism evidence="1 2">
    <name type="scientific">Caerostris darwini</name>
    <dbReference type="NCBI Taxonomy" id="1538125"/>
    <lineage>
        <taxon>Eukaryota</taxon>
        <taxon>Metazoa</taxon>
        <taxon>Ecdysozoa</taxon>
        <taxon>Arthropoda</taxon>
        <taxon>Chelicerata</taxon>
        <taxon>Arachnida</taxon>
        <taxon>Araneae</taxon>
        <taxon>Araneomorphae</taxon>
        <taxon>Entelegynae</taxon>
        <taxon>Araneoidea</taxon>
        <taxon>Araneidae</taxon>
        <taxon>Caerostris</taxon>
    </lineage>
</organism>
<reference evidence="1 2" key="1">
    <citation type="submission" date="2021-06" db="EMBL/GenBank/DDBJ databases">
        <title>Caerostris darwini draft genome.</title>
        <authorList>
            <person name="Kono N."/>
            <person name="Arakawa K."/>
        </authorList>
    </citation>
    <scope>NUCLEOTIDE SEQUENCE [LARGE SCALE GENOMIC DNA]</scope>
</reference>
<name>A0AAV4SR20_9ARAC</name>
<comment type="caution">
    <text evidence="1">The sequence shown here is derived from an EMBL/GenBank/DDBJ whole genome shotgun (WGS) entry which is preliminary data.</text>
</comment>
<gene>
    <name evidence="1" type="ORF">CDAR_27661</name>
</gene>
<keyword evidence="2" id="KW-1185">Reference proteome</keyword>
<accession>A0AAV4SR20</accession>
<dbReference type="Proteomes" id="UP001054837">
    <property type="component" value="Unassembled WGS sequence"/>
</dbReference>
<protein>
    <submittedName>
        <fullName evidence="1">Uncharacterized protein</fullName>
    </submittedName>
</protein>
<evidence type="ECO:0000313" key="2">
    <source>
        <dbReference type="Proteomes" id="UP001054837"/>
    </source>
</evidence>
<sequence length="114" mass="13211">MLLPAPSRCHIPNSPFFPPQQCQSQNKNSPTRITHHKTTSAVIIKPSAGETVPYEWRRQMQLMTKTLVFLPCHHVTMTKRYCVPPTDVWVIVNDHPSKHHQVLHKRKNGKALFR</sequence>
<dbReference type="EMBL" id="BPLQ01008198">
    <property type="protein sequence ID" value="GIY35746.1"/>
    <property type="molecule type" value="Genomic_DNA"/>
</dbReference>
<proteinExistence type="predicted"/>
<evidence type="ECO:0000313" key="1">
    <source>
        <dbReference type="EMBL" id="GIY35746.1"/>
    </source>
</evidence>
<dbReference type="AlphaFoldDB" id="A0AAV4SR20"/>